<dbReference type="Gene3D" id="3.30.559.10">
    <property type="entry name" value="Chloramphenicol acetyltransferase-like domain"/>
    <property type="match status" value="2"/>
</dbReference>
<dbReference type="Pfam" id="PF00550">
    <property type="entry name" value="PP-binding"/>
    <property type="match status" value="2"/>
</dbReference>
<dbReference type="Gene3D" id="3.30.300.30">
    <property type="match status" value="2"/>
</dbReference>
<dbReference type="GO" id="GO:0008610">
    <property type="term" value="P:lipid biosynthetic process"/>
    <property type="evidence" value="ECO:0007669"/>
    <property type="project" value="UniProtKB-ARBA"/>
</dbReference>
<dbReference type="NCBIfam" id="TIGR01733">
    <property type="entry name" value="AA-adenyl-dom"/>
    <property type="match status" value="1"/>
</dbReference>
<dbReference type="GO" id="GO:0031177">
    <property type="term" value="F:phosphopantetheine binding"/>
    <property type="evidence" value="ECO:0007669"/>
    <property type="project" value="InterPro"/>
</dbReference>
<dbReference type="FunFam" id="3.30.300.30:FF:000010">
    <property type="entry name" value="Enterobactin synthetase component F"/>
    <property type="match status" value="2"/>
</dbReference>
<dbReference type="FunFam" id="3.40.50.980:FF:000001">
    <property type="entry name" value="Non-ribosomal peptide synthetase"/>
    <property type="match status" value="1"/>
</dbReference>
<dbReference type="GO" id="GO:0072330">
    <property type="term" value="P:monocarboxylic acid biosynthetic process"/>
    <property type="evidence" value="ECO:0007669"/>
    <property type="project" value="UniProtKB-ARBA"/>
</dbReference>
<dbReference type="InterPro" id="IPR001242">
    <property type="entry name" value="Condensation_dom"/>
</dbReference>
<dbReference type="PROSITE" id="PS00012">
    <property type="entry name" value="PHOSPHOPANTETHEINE"/>
    <property type="match status" value="2"/>
</dbReference>
<dbReference type="Pfam" id="PF00501">
    <property type="entry name" value="AMP-binding"/>
    <property type="match status" value="2"/>
</dbReference>
<dbReference type="PANTHER" id="PTHR45527:SF1">
    <property type="entry name" value="FATTY ACID SYNTHASE"/>
    <property type="match status" value="1"/>
</dbReference>
<dbReference type="CDD" id="cd05930">
    <property type="entry name" value="A_NRPS"/>
    <property type="match status" value="1"/>
</dbReference>
<dbReference type="InterPro" id="IPR036736">
    <property type="entry name" value="ACP-like_sf"/>
</dbReference>
<evidence type="ECO:0000256" key="5">
    <source>
        <dbReference type="SAM" id="MobiDB-lite"/>
    </source>
</evidence>
<dbReference type="SUPFAM" id="SSF52777">
    <property type="entry name" value="CoA-dependent acyltransferases"/>
    <property type="match status" value="4"/>
</dbReference>
<dbReference type="InterPro" id="IPR006162">
    <property type="entry name" value="Ppantetheine_attach_site"/>
</dbReference>
<evidence type="ECO:0000256" key="3">
    <source>
        <dbReference type="ARBA" id="ARBA00022450"/>
    </source>
</evidence>
<feature type="region of interest" description="Disordered" evidence="5">
    <location>
        <begin position="640"/>
        <end position="659"/>
    </location>
</feature>
<evidence type="ECO:0000256" key="4">
    <source>
        <dbReference type="ARBA" id="ARBA00022553"/>
    </source>
</evidence>
<dbReference type="GO" id="GO:0005737">
    <property type="term" value="C:cytoplasm"/>
    <property type="evidence" value="ECO:0007669"/>
    <property type="project" value="TreeGrafter"/>
</dbReference>
<dbReference type="InterPro" id="IPR025110">
    <property type="entry name" value="AMP-bd_C"/>
</dbReference>
<evidence type="ECO:0000313" key="8">
    <source>
        <dbReference type="Proteomes" id="UP000675554"/>
    </source>
</evidence>
<dbReference type="InterPro" id="IPR023213">
    <property type="entry name" value="CAT-like_dom_sf"/>
</dbReference>
<dbReference type="InterPro" id="IPR020845">
    <property type="entry name" value="AMP-binding_CS"/>
</dbReference>
<dbReference type="CDD" id="cd19544">
    <property type="entry name" value="E-C_NRPS"/>
    <property type="match status" value="1"/>
</dbReference>
<dbReference type="Gene3D" id="3.40.50.1820">
    <property type="entry name" value="alpha/beta hydrolase"/>
    <property type="match status" value="1"/>
</dbReference>
<dbReference type="FunFam" id="1.10.1200.10:FF:000005">
    <property type="entry name" value="Nonribosomal peptide synthetase 1"/>
    <property type="match status" value="1"/>
</dbReference>
<dbReference type="Gene3D" id="3.30.559.30">
    <property type="entry name" value="Nonribosomal peptide synthetase, condensation domain"/>
    <property type="match status" value="2"/>
</dbReference>
<dbReference type="Pfam" id="PF00668">
    <property type="entry name" value="Condensation"/>
    <property type="match status" value="2"/>
</dbReference>
<keyword evidence="8" id="KW-1185">Reference proteome</keyword>
<gene>
    <name evidence="7" type="ORF">KDA82_01835</name>
</gene>
<dbReference type="Proteomes" id="UP000675554">
    <property type="component" value="Unassembled WGS sequence"/>
</dbReference>
<comment type="similarity">
    <text evidence="2">Belongs to the ATP-dependent AMP-binding enzyme family.</text>
</comment>
<dbReference type="SMART" id="SM00823">
    <property type="entry name" value="PKS_PP"/>
    <property type="match status" value="2"/>
</dbReference>
<dbReference type="EMBL" id="JAGSMN010000033">
    <property type="protein sequence ID" value="MBR7671798.1"/>
    <property type="molecule type" value="Genomic_DNA"/>
</dbReference>
<dbReference type="CDD" id="cd17652">
    <property type="entry name" value="A_NRPS_CmdD_like"/>
    <property type="match status" value="1"/>
</dbReference>
<accession>A0A8T4IIQ0</accession>
<dbReference type="GO" id="GO:0044550">
    <property type="term" value="P:secondary metabolite biosynthetic process"/>
    <property type="evidence" value="ECO:0007669"/>
    <property type="project" value="UniProtKB-ARBA"/>
</dbReference>
<evidence type="ECO:0000256" key="2">
    <source>
        <dbReference type="ARBA" id="ARBA00006432"/>
    </source>
</evidence>
<dbReference type="PANTHER" id="PTHR45527">
    <property type="entry name" value="NONRIBOSOMAL PEPTIDE SYNTHETASE"/>
    <property type="match status" value="1"/>
</dbReference>
<dbReference type="FunFam" id="2.30.38.10:FF:000001">
    <property type="entry name" value="Non-ribosomal peptide synthetase PvdI"/>
    <property type="match status" value="2"/>
</dbReference>
<dbReference type="InterPro" id="IPR042099">
    <property type="entry name" value="ANL_N_sf"/>
</dbReference>
<dbReference type="CDD" id="cd19540">
    <property type="entry name" value="LCL_NRPS-like"/>
    <property type="match status" value="1"/>
</dbReference>
<evidence type="ECO:0000259" key="6">
    <source>
        <dbReference type="PROSITE" id="PS50075"/>
    </source>
</evidence>
<comment type="cofactor">
    <cofactor evidence="1">
        <name>pantetheine 4'-phosphate</name>
        <dbReference type="ChEBI" id="CHEBI:47942"/>
    </cofactor>
</comment>
<dbReference type="Gene3D" id="1.10.1200.10">
    <property type="entry name" value="ACP-like"/>
    <property type="match status" value="1"/>
</dbReference>
<feature type="domain" description="Carrier" evidence="6">
    <location>
        <begin position="1403"/>
        <end position="1477"/>
    </location>
</feature>
<dbReference type="FunFam" id="1.10.1200.10:FF:000016">
    <property type="entry name" value="Non-ribosomal peptide synthase"/>
    <property type="match status" value="1"/>
</dbReference>
<reference evidence="7" key="1">
    <citation type="submission" date="2021-04" db="EMBL/GenBank/DDBJ databases">
        <title>Sequencing of actinobacteria type strains.</title>
        <authorList>
            <person name="Nguyen G.-S."/>
            <person name="Wentzel A."/>
        </authorList>
    </citation>
    <scope>NUCLEOTIDE SEQUENCE</scope>
    <source>
        <strain evidence="7">DSM 42095</strain>
    </source>
</reference>
<dbReference type="FunFam" id="3.40.50.12780:FF:000012">
    <property type="entry name" value="Non-ribosomal peptide synthetase"/>
    <property type="match status" value="1"/>
</dbReference>
<dbReference type="InterPro" id="IPR000873">
    <property type="entry name" value="AMP-dep_synth/lig_dom"/>
</dbReference>
<protein>
    <submittedName>
        <fullName evidence="7">Amino acid adenylation domain-containing protein</fullName>
    </submittedName>
</protein>
<proteinExistence type="inferred from homology"/>
<feature type="region of interest" description="Disordered" evidence="5">
    <location>
        <begin position="319"/>
        <end position="342"/>
    </location>
</feature>
<dbReference type="SUPFAM" id="SSF47336">
    <property type="entry name" value="ACP-like"/>
    <property type="match status" value="2"/>
</dbReference>
<organism evidence="7 8">
    <name type="scientific">Streptomyces daliensis</name>
    <dbReference type="NCBI Taxonomy" id="299421"/>
    <lineage>
        <taxon>Bacteria</taxon>
        <taxon>Bacillati</taxon>
        <taxon>Actinomycetota</taxon>
        <taxon>Actinomycetes</taxon>
        <taxon>Kitasatosporales</taxon>
        <taxon>Streptomycetaceae</taxon>
        <taxon>Streptomyces</taxon>
    </lineage>
</organism>
<dbReference type="Pfam" id="PF13193">
    <property type="entry name" value="AMP-binding_C"/>
    <property type="match status" value="2"/>
</dbReference>
<dbReference type="InterPro" id="IPR020806">
    <property type="entry name" value="PKS_PP-bd"/>
</dbReference>
<dbReference type="InterPro" id="IPR009081">
    <property type="entry name" value="PP-bd_ACP"/>
</dbReference>
<dbReference type="InterPro" id="IPR010071">
    <property type="entry name" value="AA_adenyl_dom"/>
</dbReference>
<dbReference type="InterPro" id="IPR045851">
    <property type="entry name" value="AMP-bd_C_sf"/>
</dbReference>
<dbReference type="GO" id="GO:0043041">
    <property type="term" value="P:amino acid activation for nonribosomal peptide biosynthetic process"/>
    <property type="evidence" value="ECO:0007669"/>
    <property type="project" value="TreeGrafter"/>
</dbReference>
<dbReference type="PROSITE" id="PS00455">
    <property type="entry name" value="AMP_BINDING"/>
    <property type="match status" value="1"/>
</dbReference>
<dbReference type="Gene3D" id="3.40.50.12780">
    <property type="entry name" value="N-terminal domain of ligase-like"/>
    <property type="match status" value="1"/>
</dbReference>
<keyword evidence="4" id="KW-0597">Phosphoprotein</keyword>
<sequence length="2008" mass="213606">MRDRFGFGPGDRVLHKTPIVFDVAVWELLGTLTSGATLVVARPGGHQDPDYLADVIRDECVTVVDFVPSMLDAFLLSDPGELPSLRYVGTGGEALSLSTQQRLFAAMDGVELFHLYGPTETAVDVTVWACDPAQEEGTVPIGAPAANTRAYVLDAALRPVPPDVSGELYVSGIQLARGYVGRPSLTGERFVACPFGPGSGERMYRTGDLAKWTSDGQLVFAGRADEQVKIRGFRIEPGEIEAALLDHPDVTQAVVTAREDTSGDKRLVAYVVSGRHELDVEALRVLVAGRLPEYMVPTAFVTLPELPLTVNGKLDHRALPAPAHSTGTHSAGAHSTEAGRGPATAQEEILCAAFADVLGVESVGVDDNFFQLGGHSLLAVRLVSRVRAVLDVELPLRALFDAPTVAGLAAHLADATGQARTPLRAGTRPERVPLSFAQRRLWFLDQLEGPSPTYNIPVLVPLNGVDAGVLELAFRDVLARHESLRTTFQVADGEPYQRILDPRDMDWELQVLQAESGELAGLVEEAERHAFDLSAELPIRAWLFQTGAGAAGAADEQVLVIVMHHSASDGWSTVPLARDLSTAYAARLEGTRPDWEPLPVQYADYALWQQELLGDESDPESLLSRQVEYWRRTLAGAPEEVSLPTDRPRPAVASHQGHRTPVRIPAEVHQRMADLARAEGVTTFMILQAALAVTLSRLGAGTDVTIGSGVAGRTDAALDDLVGAFVDTLVIRTDLSGDPDFRQVLGRVREASLGALAHQDVPFERLVEALAPARSLARYPLFQVALTLQNLEQARLRLPGVRAGAAAAGIADAVTVPVKCDVDVMIGETYDEHGCPAGLVGSVTGAKDLFDAASVEAVAERWNRVLTLVTAAPDTRLLAVDVLGADERALLLSGWNDTAAPAPAPTAVGLFARRVAAAPDAVAVVGDGVELSYGQLDAAANRLARHLRDLGIGRESVVALGLPRGAELVTAILAVWKAGAAYLPVDVGLPVERLAYLLDDSSAQLIVGTQDTLGDLPVGRVRMVAIDDPVTTMLVEGCADTPPSPEVEQDPAGLAYVVYTSGSTGTPKGVALTHHGAVNLATAQIRRFAVEPGSRVLQFASIGFDAATSEVLMALCSGAALVVAPAEELVPGAGLAEVVARHGVTHATLPPAVLAVLGADDLGSVTTLVSAGDALDALLVERWAQDRRLINAYGPTEITVCASMSQPLTAGDEPVIGAPMANTRMFVLDAGLQPVPVGVAGELYVAGAGVARGYVGRPGLTGERFVACPFGPGSGERMYRTGDLVKWTSDGQLVFVGRVDEQVKIRGFRIEPGEIESLLSSHPNVARAAVLAREDVPGDKRLVAYVVADSDVTELRELAESRLPDYMVPAAFVTLPELPLTANGKLDRPALPAPEYVTGAGRAPATVQEEILCAVFADVLGLGSVGVDDNFFQLGGHSLLAVQLVERLRTRGVSVSVRALFEAPTPAQLAASTGAGSVEVPENLIPEGADRITPEMLPLVELDQEEIDRVVASVEGGVANVADMYPLAPLQEGLLFHHLLAGAGEDVYVATFGVEFDSRARLDVFARALQQVANRHDIYRTGVVWEGLREPVQVVWRHVALPVVEHVLTVHSAEPRRRMEPLVAVAGSVMDLRHAPLMDLHVAEATEGRWLGLVRMHHMLQDHMGMDVVQQELRALLSGQTQDLAPALPFRNFVAQTRAVPREEHGRFFNDLLGDVTEPTAPYGVVDVRDVGGRFVDAGAPVPDDVVDGLRRVARELGVSPATVLHVAWARVLAVLSGRGDVVFGTVLLGRMNAGAGADRVVGPFINTLPVRVPTGRVGVRAAVEEMRDQLAALLEHEHAPLAIAQRASGIEPSTPLFTSLLNYRQITDPNESTAGRQQVEGIRTVFGEERSHYPLSVSVNDRGPGGLSVLAQTADVFDPHVVSKLLCTTLEKVVDALTEAQNGGPDAALCAMNVLDAAERERVVVDWNDTASDIADVSVPEMFGRRVQAAPDTTAIRQEGTTLTYAG</sequence>
<feature type="non-terminal residue" evidence="7">
    <location>
        <position position="2008"/>
    </location>
</feature>
<dbReference type="Gene3D" id="3.40.50.980">
    <property type="match status" value="1"/>
</dbReference>
<feature type="domain" description="Carrier" evidence="6">
    <location>
        <begin position="341"/>
        <end position="416"/>
    </location>
</feature>
<dbReference type="InterPro" id="IPR029058">
    <property type="entry name" value="AB_hydrolase_fold"/>
</dbReference>
<name>A0A8T4IIQ0_9ACTN</name>
<comment type="caution">
    <text evidence="7">The sequence shown here is derived from an EMBL/GenBank/DDBJ whole genome shotgun (WGS) entry which is preliminary data.</text>
</comment>
<dbReference type="PROSITE" id="PS50075">
    <property type="entry name" value="CARRIER"/>
    <property type="match status" value="2"/>
</dbReference>
<evidence type="ECO:0000313" key="7">
    <source>
        <dbReference type="EMBL" id="MBR7671798.1"/>
    </source>
</evidence>
<evidence type="ECO:0000256" key="1">
    <source>
        <dbReference type="ARBA" id="ARBA00001957"/>
    </source>
</evidence>
<dbReference type="Gene3D" id="2.30.38.10">
    <property type="entry name" value="Luciferase, Domain 3"/>
    <property type="match status" value="1"/>
</dbReference>
<dbReference type="GO" id="GO:0003824">
    <property type="term" value="F:catalytic activity"/>
    <property type="evidence" value="ECO:0007669"/>
    <property type="project" value="InterPro"/>
</dbReference>
<dbReference type="SUPFAM" id="SSF56801">
    <property type="entry name" value="Acetyl-CoA synthetase-like"/>
    <property type="match status" value="2"/>
</dbReference>
<dbReference type="GO" id="GO:0017000">
    <property type="term" value="P:antibiotic biosynthetic process"/>
    <property type="evidence" value="ECO:0007669"/>
    <property type="project" value="UniProtKB-ARBA"/>
</dbReference>
<keyword evidence="3" id="KW-0596">Phosphopantetheine</keyword>